<dbReference type="AlphaFoldDB" id="A0AA86LU59"/>
<gene>
    <name evidence="2" type="ORF">CIB87_12325</name>
</gene>
<evidence type="ECO:0000259" key="1">
    <source>
        <dbReference type="Pfam" id="PF22481"/>
    </source>
</evidence>
<proteinExistence type="predicted"/>
<protein>
    <recommendedName>
        <fullName evidence="1">DUF6985 domain-containing protein</fullName>
    </recommendedName>
</protein>
<dbReference type="Proteomes" id="UP000253834">
    <property type="component" value="Chromosome"/>
</dbReference>
<organism evidence="2 3">
    <name type="scientific">Priestia megaterium</name>
    <name type="common">Bacillus megaterium</name>
    <dbReference type="NCBI Taxonomy" id="1404"/>
    <lineage>
        <taxon>Bacteria</taxon>
        <taxon>Bacillati</taxon>
        <taxon>Bacillota</taxon>
        <taxon>Bacilli</taxon>
        <taxon>Bacillales</taxon>
        <taxon>Bacillaceae</taxon>
        <taxon>Priestia</taxon>
    </lineage>
</organism>
<feature type="domain" description="DUF6985" evidence="1">
    <location>
        <begin position="9"/>
        <end position="160"/>
    </location>
</feature>
<evidence type="ECO:0000313" key="2">
    <source>
        <dbReference type="EMBL" id="AXI29759.1"/>
    </source>
</evidence>
<evidence type="ECO:0000313" key="3">
    <source>
        <dbReference type="Proteomes" id="UP000253834"/>
    </source>
</evidence>
<name>A0AA86LU59_PRIMG</name>
<dbReference type="RefSeq" id="WP_114895691.1">
    <property type="nucleotide sequence ID" value="NZ_CP022674.1"/>
</dbReference>
<accession>A0AA86LU59</accession>
<dbReference type="InterPro" id="IPR054254">
    <property type="entry name" value="DUF6985"/>
</dbReference>
<reference evidence="2 3" key="1">
    <citation type="submission" date="2017-07" db="EMBL/GenBank/DDBJ databases">
        <title>Isolation and development of strain Bacillus megaterium SR7 for enhanced growth and metabolite production under supercritical carbon dioxide.</title>
        <authorList>
            <person name="Freedman A.J.E."/>
            <person name="Peet K.C."/>
            <person name="Boock J.T."/>
            <person name="Penn K."/>
            <person name="Prather K.L.J."/>
            <person name="Thompson J.R."/>
        </authorList>
    </citation>
    <scope>NUCLEOTIDE SEQUENCE [LARGE SCALE GENOMIC DNA]</scope>
    <source>
        <strain evidence="2 3">SR7</strain>
    </source>
</reference>
<dbReference type="EMBL" id="CP022674">
    <property type="protein sequence ID" value="AXI29759.1"/>
    <property type="molecule type" value="Genomic_DNA"/>
</dbReference>
<dbReference type="Pfam" id="PF22481">
    <property type="entry name" value="DUF6985"/>
    <property type="match status" value="1"/>
</dbReference>
<sequence>MTRINDELVGKLENKNNFWRGKTTIKMFGVEKEILLSIDAYENTDFSNVQKEAFLSFIQDMENIMNETEKHIYDYYMENYEEYREMIANKSEADQVVPNIYSVSDLKKLVEPAELIVRRVRKNGKRRLGLLCDVSWDIENGIGIKMEDEGVEEVGYQDIVL</sequence>